<comment type="caution">
    <text evidence="4">The sequence shown here is derived from an EMBL/GenBank/DDBJ whole genome shotgun (WGS) entry which is preliminary data.</text>
</comment>
<dbReference type="OrthoDB" id="509115at2"/>
<dbReference type="Gene3D" id="2.40.128.590">
    <property type="entry name" value="CpcT/CpeT domain"/>
    <property type="match status" value="1"/>
</dbReference>
<accession>A0A2T1C8R0</accession>
<reference evidence="4 5" key="2">
    <citation type="submission" date="2018-03" db="EMBL/GenBank/DDBJ databases">
        <title>The ancient ancestry and fast evolution of plastids.</title>
        <authorList>
            <person name="Moore K.R."/>
            <person name="Magnabosco C."/>
            <person name="Momper L."/>
            <person name="Gold D.A."/>
            <person name="Bosak T."/>
            <person name="Fournier G.P."/>
        </authorList>
    </citation>
    <scope>NUCLEOTIDE SEQUENCE [LARGE SCALE GENOMIC DNA]</scope>
    <source>
        <strain evidence="4 5">CCAP 1448/3</strain>
    </source>
</reference>
<reference evidence="4 5" key="1">
    <citation type="submission" date="2018-02" db="EMBL/GenBank/DDBJ databases">
        <authorList>
            <person name="Cohen D.B."/>
            <person name="Kent A.D."/>
        </authorList>
    </citation>
    <scope>NUCLEOTIDE SEQUENCE [LARGE SCALE GENOMIC DNA]</scope>
    <source>
        <strain evidence="4 5">CCAP 1448/3</strain>
    </source>
</reference>
<dbReference type="GO" id="GO:0017006">
    <property type="term" value="P:protein-tetrapyrrole linkage"/>
    <property type="evidence" value="ECO:0007669"/>
    <property type="project" value="UniProtKB-UniRule"/>
</dbReference>
<comment type="function">
    <text evidence="3">Covalently attaches a chromophore to Cys residue(s) of phycobiliproteins.</text>
</comment>
<dbReference type="HAMAP" id="MF_01460">
    <property type="entry name" value="Chrphore_lyase_CpxT"/>
    <property type="match status" value="1"/>
</dbReference>
<protein>
    <recommendedName>
        <fullName evidence="3">Chromophore lyase CpcT/CpeT</fullName>
        <ecNumber evidence="3">4.-.-.-</ecNumber>
    </recommendedName>
</protein>
<dbReference type="PANTHER" id="PTHR35137">
    <property type="entry name" value="CHROMOPHORE LYASE CRL, CHLOROPLASTIC"/>
    <property type="match status" value="1"/>
</dbReference>
<dbReference type="EMBL" id="PVWJ01000011">
    <property type="protein sequence ID" value="PSB04548.1"/>
    <property type="molecule type" value="Genomic_DNA"/>
</dbReference>
<dbReference type="AlphaFoldDB" id="A0A2T1C8R0"/>
<organism evidence="4 5">
    <name type="scientific">Merismopedia glauca CCAP 1448/3</name>
    <dbReference type="NCBI Taxonomy" id="1296344"/>
    <lineage>
        <taxon>Bacteria</taxon>
        <taxon>Bacillati</taxon>
        <taxon>Cyanobacteriota</taxon>
        <taxon>Cyanophyceae</taxon>
        <taxon>Synechococcales</taxon>
        <taxon>Merismopediaceae</taxon>
        <taxon>Merismopedia</taxon>
    </lineage>
</organism>
<comment type="similarity">
    <text evidence="1 3">Belongs to the CpcT/CpeT biliprotein lyase family.</text>
</comment>
<dbReference type="CDD" id="cd16338">
    <property type="entry name" value="CpcT"/>
    <property type="match status" value="1"/>
</dbReference>
<dbReference type="PANTHER" id="PTHR35137:SF1">
    <property type="entry name" value="CHROMOPHORE LYASE CRL, CHLOROPLASTIC"/>
    <property type="match status" value="1"/>
</dbReference>
<proteinExistence type="inferred from homology"/>
<evidence type="ECO:0000313" key="5">
    <source>
        <dbReference type="Proteomes" id="UP000238762"/>
    </source>
</evidence>
<dbReference type="Pfam" id="PF06206">
    <property type="entry name" value="CpeT"/>
    <property type="match status" value="1"/>
</dbReference>
<dbReference type="Proteomes" id="UP000238762">
    <property type="component" value="Unassembled WGS sequence"/>
</dbReference>
<dbReference type="GO" id="GO:0016829">
    <property type="term" value="F:lyase activity"/>
    <property type="evidence" value="ECO:0007669"/>
    <property type="project" value="UniProtKB-KW"/>
</dbReference>
<dbReference type="EC" id="4.-.-.-" evidence="3"/>
<evidence type="ECO:0000256" key="3">
    <source>
        <dbReference type="HAMAP-Rule" id="MF_01460"/>
    </source>
</evidence>
<evidence type="ECO:0000313" key="4">
    <source>
        <dbReference type="EMBL" id="PSB04548.1"/>
    </source>
</evidence>
<dbReference type="InterPro" id="IPR038672">
    <property type="entry name" value="CpcT/CpeT_sf"/>
</dbReference>
<dbReference type="InterPro" id="IPR010404">
    <property type="entry name" value="CpcT/CpeT"/>
</dbReference>
<evidence type="ECO:0000256" key="2">
    <source>
        <dbReference type="ARBA" id="ARBA00023239"/>
    </source>
</evidence>
<evidence type="ECO:0000256" key="1">
    <source>
        <dbReference type="ARBA" id="ARBA00008206"/>
    </source>
</evidence>
<sequence>MKTNTAIIGLAIAFVCTNTRAVYSCPDSAKQAFSSTASVPEVVAHLVGVMDTSNQAQTNPKISSVRMTTCQVRVTDMQPSAVFLYQEQALSEKLSQPYRQRFLRISAVKNSKLVESAGFKPPKPESWVGLCNQPEAKRLVSSNDLGKTECSVFLQKEGNNYVGETQPGGCPTNFKGAVKITNHITLHANGMETWDRGYDAQGNIIWGAKQEPYQYLWVNSAQLSK</sequence>
<dbReference type="RefSeq" id="WP_106287320.1">
    <property type="nucleotide sequence ID" value="NZ_CAWNTC010000180.1"/>
</dbReference>
<keyword evidence="5" id="KW-1185">Reference proteome</keyword>
<keyword evidence="2 3" id="KW-0456">Lyase</keyword>
<gene>
    <name evidence="3" type="primary">cpcT</name>
    <name evidence="4" type="ORF">C7B64_03460</name>
</gene>
<name>A0A2T1C8R0_9CYAN</name>